<dbReference type="Pfam" id="PF12079">
    <property type="entry name" value="DUF3558"/>
    <property type="match status" value="1"/>
</dbReference>
<feature type="region of interest" description="Disordered" evidence="1">
    <location>
        <begin position="11"/>
        <end position="43"/>
    </location>
</feature>
<gene>
    <name evidence="2" type="ORF">H4281_06450</name>
</gene>
<evidence type="ECO:0000313" key="2">
    <source>
        <dbReference type="EMBL" id="MBB1152763.1"/>
    </source>
</evidence>
<keyword evidence="3" id="KW-1185">Reference proteome</keyword>
<dbReference type="EMBL" id="JACGZW010000002">
    <property type="protein sequence ID" value="MBB1152763.1"/>
    <property type="molecule type" value="Genomic_DNA"/>
</dbReference>
<evidence type="ECO:0000256" key="1">
    <source>
        <dbReference type="SAM" id="MobiDB-lite"/>
    </source>
</evidence>
<protein>
    <submittedName>
        <fullName evidence="2">DUF3558 domain-containing protein</fullName>
    </submittedName>
</protein>
<evidence type="ECO:0000313" key="3">
    <source>
        <dbReference type="Proteomes" id="UP000526734"/>
    </source>
</evidence>
<comment type="caution">
    <text evidence="2">The sequence shown here is derived from an EMBL/GenBank/DDBJ whole genome shotgun (WGS) entry which is preliminary data.</text>
</comment>
<proteinExistence type="predicted"/>
<dbReference type="InterPro" id="IPR024520">
    <property type="entry name" value="DUF3558"/>
</dbReference>
<organism evidence="2 3">
    <name type="scientific">Amycolatopsis dendrobii</name>
    <dbReference type="NCBI Taxonomy" id="2760662"/>
    <lineage>
        <taxon>Bacteria</taxon>
        <taxon>Bacillati</taxon>
        <taxon>Actinomycetota</taxon>
        <taxon>Actinomycetes</taxon>
        <taxon>Pseudonocardiales</taxon>
        <taxon>Pseudonocardiaceae</taxon>
        <taxon>Amycolatopsis</taxon>
    </lineage>
</organism>
<accession>A0A7W3VT78</accession>
<dbReference type="AlphaFoldDB" id="A0A7W3VT78"/>
<name>A0A7W3VT78_9PSEU</name>
<sequence length="195" mass="20326">MALLILAGCSDTTPGQAVPADRTGQPAPRSTSANQVPGPGVPKVPNPIDITRFKQNPCESLTSAQVVDLLGDEARITPDPNGPGGPGCGWFSQAKIAVVFPNVDKLGLTSVYRAKGGAYPFFMPLAPVEGYPVVAYGTEDVRARLGECNVALGTSDRETLDVSITQSPAHKGEKDPCDSARDVADKVLGNLRGGR</sequence>
<dbReference type="Proteomes" id="UP000526734">
    <property type="component" value="Unassembled WGS sequence"/>
</dbReference>
<reference evidence="2 3" key="1">
    <citation type="submission" date="2020-08" db="EMBL/GenBank/DDBJ databases">
        <title>Amycolatopsis sp. nov. DR6-1 isolated from Dendrobium heterocarpum.</title>
        <authorList>
            <person name="Tedsree N."/>
            <person name="Kuncharoen N."/>
            <person name="Likhitwitayawuid K."/>
            <person name="Tanasupawat S."/>
        </authorList>
    </citation>
    <scope>NUCLEOTIDE SEQUENCE [LARGE SCALE GENOMIC DNA]</scope>
    <source>
        <strain evidence="2 3">DR6-1</strain>
    </source>
</reference>